<dbReference type="Proteomes" id="UP000470302">
    <property type="component" value="Unassembled WGS sequence"/>
</dbReference>
<dbReference type="PANTHER" id="PTHR43739">
    <property type="entry name" value="XYLOGLUCANASE (EUROFUNG)"/>
    <property type="match status" value="1"/>
</dbReference>
<comment type="caution">
    <text evidence="7">The sequence shown here is derived from an EMBL/GenBank/DDBJ whole genome shotgun (WGS) entry which is preliminary data.</text>
</comment>
<evidence type="ECO:0000256" key="3">
    <source>
        <dbReference type="ARBA" id="ARBA00023277"/>
    </source>
</evidence>
<gene>
    <name evidence="7" type="ORF">GTP91_27170</name>
</gene>
<evidence type="ECO:0000256" key="2">
    <source>
        <dbReference type="ARBA" id="ARBA00022801"/>
    </source>
</evidence>
<protein>
    <submittedName>
        <fullName evidence="7">Dockerin</fullName>
    </submittedName>
</protein>
<dbReference type="Gene3D" id="2.130.10.10">
    <property type="entry name" value="YVTN repeat-like/Quinoprotein amine dehydrogenase"/>
    <property type="match status" value="2"/>
</dbReference>
<dbReference type="GO" id="GO:0000272">
    <property type="term" value="P:polysaccharide catabolic process"/>
    <property type="evidence" value="ECO:0007669"/>
    <property type="project" value="UniProtKB-KW"/>
</dbReference>
<keyword evidence="4" id="KW-0326">Glycosidase</keyword>
<sequence length="793" mass="82800">MVFLEENRMNRKYKIVIPSLLAGLLAACGGSQSDNATGNSPKFLATSLTSAASTSAALPASWTSVKWGGGGYVTGLVYHPTSANVMYARTDIGGAYRWNNSNGSWTPITDGIGFNAGEGSFHGVESIALDPANDNKVYLVTGMYSHNWDGTPINGRIYASGDRGASWTHYDLPFPVGGNEDARAIGERLKLDPTNPSTLFYASRTAGLWKSTNSGQTWTQTGLSSKVLTAAEIQGLGTAPVGVEQIVFDNSNVGGGATTWIMYAAIAPDYVQKAGLSSTMYKSTNGGFSWTPVSVPSNVSGYFVPHMLRTSDGNYYVVFNKNAGQGAQGPGYLYRFGGVTNGETWAQLATTTQGGYGGVSVYGTGATARIALAVTGTWSAGQPVVRLSDNGGNTWHEIADGMQHWGGGYRGWVDDIEIDPANKDHIMHVHGGGVWETWNASAASPSWDVPLNNFEETATLALVTPPAGAPYKFVNSAGDIGTWVQTDLAATPTRAPTSAWSNGNAADVLWSDPAYIVSAGVLNGSPSAAFGSWSGDGGNTWSNFATLPAGAAANTAESASIATAFRNNAIWAPANSVPSYTTNNGASWTSTNLPALSAVGINRGYRLAVDRKNPNKVYAYDSGGAAWSNLPGKVYVSTDGGHNFALSQGSVSANLAPNGWYATSLAVNPNVEGDLWLADGNAVYHSTNSGASWTKLNGFATIPANGSTGQMQGASVIALGKAQAGASYPAAVYVVGAMNGVWGVYHSDDGGATWARFNDDAHQYGGIGVMAADWNTYGRIYFSGVGRGLVYTN</sequence>
<name>A0A845GBK9_9BURK</name>
<evidence type="ECO:0000256" key="5">
    <source>
        <dbReference type="ARBA" id="ARBA00023326"/>
    </source>
</evidence>
<evidence type="ECO:0000313" key="7">
    <source>
        <dbReference type="EMBL" id="MYM90842.1"/>
    </source>
</evidence>
<evidence type="ECO:0000256" key="4">
    <source>
        <dbReference type="ARBA" id="ARBA00023295"/>
    </source>
</evidence>
<dbReference type="InterPro" id="IPR015943">
    <property type="entry name" value="WD40/YVTN_repeat-like_dom_sf"/>
</dbReference>
<proteinExistence type="inferred from homology"/>
<dbReference type="GO" id="GO:0010411">
    <property type="term" value="P:xyloglucan metabolic process"/>
    <property type="evidence" value="ECO:0007669"/>
    <property type="project" value="TreeGrafter"/>
</dbReference>
<accession>A0A845GBK9</accession>
<reference evidence="7 8" key="1">
    <citation type="submission" date="2020-01" db="EMBL/GenBank/DDBJ databases">
        <title>Novel species isolated from a subtropical stream in China.</title>
        <authorList>
            <person name="Lu H."/>
        </authorList>
    </citation>
    <scope>NUCLEOTIDE SEQUENCE [LARGE SCALE GENOMIC DNA]</scope>
    <source>
        <strain evidence="7 8">FT82W</strain>
    </source>
</reference>
<dbReference type="AlphaFoldDB" id="A0A845GBK9"/>
<evidence type="ECO:0000256" key="1">
    <source>
        <dbReference type="ARBA" id="ARBA00022729"/>
    </source>
</evidence>
<comment type="similarity">
    <text evidence="6">Belongs to the glycosyl hydrolase 74 family.</text>
</comment>
<keyword evidence="2" id="KW-0378">Hydrolase</keyword>
<dbReference type="EMBL" id="WWCW01000144">
    <property type="protein sequence ID" value="MYM90842.1"/>
    <property type="molecule type" value="Genomic_DNA"/>
</dbReference>
<dbReference type="GO" id="GO:0016798">
    <property type="term" value="F:hydrolase activity, acting on glycosyl bonds"/>
    <property type="evidence" value="ECO:0007669"/>
    <property type="project" value="UniProtKB-KW"/>
</dbReference>
<evidence type="ECO:0000256" key="6">
    <source>
        <dbReference type="ARBA" id="ARBA00037986"/>
    </source>
</evidence>
<dbReference type="SUPFAM" id="SSF110296">
    <property type="entry name" value="Oligoxyloglucan reducing end-specific cellobiohydrolase"/>
    <property type="match status" value="2"/>
</dbReference>
<organism evidence="7 8">
    <name type="scientific">Duganella vulcania</name>
    <dbReference type="NCBI Taxonomy" id="2692166"/>
    <lineage>
        <taxon>Bacteria</taxon>
        <taxon>Pseudomonadati</taxon>
        <taxon>Pseudomonadota</taxon>
        <taxon>Betaproteobacteria</taxon>
        <taxon>Burkholderiales</taxon>
        <taxon>Oxalobacteraceae</taxon>
        <taxon>Telluria group</taxon>
        <taxon>Duganella</taxon>
    </lineage>
</organism>
<keyword evidence="1" id="KW-0732">Signal</keyword>
<dbReference type="CDD" id="cd15482">
    <property type="entry name" value="Sialidase_non-viral"/>
    <property type="match status" value="2"/>
</dbReference>
<keyword evidence="5" id="KW-0624">Polysaccharide degradation</keyword>
<dbReference type="PANTHER" id="PTHR43739:SF2">
    <property type="entry name" value="OLIGOXYLOGLUCAN-REDUCING END-SPECIFIC XYLOGLUCANASE-RELATED"/>
    <property type="match status" value="1"/>
</dbReference>
<dbReference type="InterPro" id="IPR052025">
    <property type="entry name" value="Xyloglucanase_GH74"/>
</dbReference>
<keyword evidence="3" id="KW-0119">Carbohydrate metabolism</keyword>
<evidence type="ECO:0000313" key="8">
    <source>
        <dbReference type="Proteomes" id="UP000470302"/>
    </source>
</evidence>